<dbReference type="AlphaFoldDB" id="A0AAN0NJE4"/>
<dbReference type="Proteomes" id="UP001470809">
    <property type="component" value="Chromosome"/>
</dbReference>
<evidence type="ECO:0000313" key="2">
    <source>
        <dbReference type="Proteomes" id="UP001470809"/>
    </source>
</evidence>
<dbReference type="KEGG" id="yrh:AABB31_05500"/>
<sequence length="145" mass="16298">MDIPFEELLLRRGDNYAFQLEVGERGMVGTIPFCQKDGVLMMSRFEKVSDPDLQDDGLPTNAFMVTRLAGDRFSADFFPKPGNASDPNVSDPIERTVALRSYIIRYSFPSCEFMSSAAPTKDSEIFFRVAELNGFSSLKELFGEE</sequence>
<reference evidence="1" key="1">
    <citation type="submission" date="2024-08" db="EMBL/GenBank/DDBJ databases">
        <title>Phylogenomic analyses of a clade within the roseobacter group suggest taxonomic reassignments of species of the genera Aestuariivita, Citreicella, Loktanella, Nautella, Pelagibaca, Ruegeria, Thalassobius, Thiobacimonas and Tropicibacter, and the proposal o.</title>
        <authorList>
            <person name="Jeon C.O."/>
        </authorList>
    </citation>
    <scope>NUCLEOTIDE SEQUENCE</scope>
    <source>
        <strain evidence="1">SS1-5</strain>
    </source>
</reference>
<dbReference type="RefSeq" id="WP_342077661.1">
    <property type="nucleotide sequence ID" value="NZ_CP151767.2"/>
</dbReference>
<proteinExistence type="predicted"/>
<protein>
    <submittedName>
        <fullName evidence="1">Uncharacterized protein</fullName>
    </submittedName>
</protein>
<evidence type="ECO:0000313" key="1">
    <source>
        <dbReference type="EMBL" id="WZU68372.1"/>
    </source>
</evidence>
<keyword evidence="2" id="KW-1185">Reference proteome</keyword>
<organism evidence="1 2">
    <name type="scientific">Yoonia rhodophyticola</name>
    <dbReference type="NCBI Taxonomy" id="3137370"/>
    <lineage>
        <taxon>Bacteria</taxon>
        <taxon>Pseudomonadati</taxon>
        <taxon>Pseudomonadota</taxon>
        <taxon>Alphaproteobacteria</taxon>
        <taxon>Rhodobacterales</taxon>
        <taxon>Paracoccaceae</taxon>
        <taxon>Yoonia</taxon>
    </lineage>
</organism>
<gene>
    <name evidence="1" type="ORF">AABB31_05500</name>
</gene>
<dbReference type="EMBL" id="CP151767">
    <property type="protein sequence ID" value="WZU68372.1"/>
    <property type="molecule type" value="Genomic_DNA"/>
</dbReference>
<accession>A0AAN0NJE4</accession>
<name>A0AAN0NJE4_9RHOB</name>